<dbReference type="EMBL" id="MK496969">
    <property type="protein sequence ID" value="QDP13484.1"/>
    <property type="molecule type" value="Genomic_DNA"/>
</dbReference>
<dbReference type="GO" id="GO:0015990">
    <property type="term" value="P:electron transport coupled proton transport"/>
    <property type="evidence" value="ECO:0007669"/>
    <property type="project" value="TreeGrafter"/>
</dbReference>
<evidence type="ECO:0000256" key="9">
    <source>
        <dbReference type="ARBA" id="ARBA00022982"/>
    </source>
</evidence>
<evidence type="ECO:0000313" key="20">
    <source>
        <dbReference type="EMBL" id="QDP13497.1"/>
    </source>
</evidence>
<keyword evidence="10 16" id="KW-1133">Transmembrane helix</keyword>
<accession>A0A516IBI3</accession>
<evidence type="ECO:0000256" key="15">
    <source>
        <dbReference type="ARBA" id="ARBA00049551"/>
    </source>
</evidence>
<evidence type="ECO:0000256" key="10">
    <source>
        <dbReference type="ARBA" id="ARBA00022989"/>
    </source>
</evidence>
<dbReference type="InterPro" id="IPR003918">
    <property type="entry name" value="NADH_UbQ_OxRdtase"/>
</dbReference>
<evidence type="ECO:0000256" key="7">
    <source>
        <dbReference type="ARBA" id="ARBA00022692"/>
    </source>
</evidence>
<evidence type="ECO:0000256" key="1">
    <source>
        <dbReference type="ARBA" id="ARBA00004225"/>
    </source>
</evidence>
<dbReference type="Pfam" id="PF01059">
    <property type="entry name" value="Oxidored_q5_N"/>
    <property type="match status" value="1"/>
</dbReference>
<dbReference type="InterPro" id="IPR010227">
    <property type="entry name" value="NADH_Q_OxRdtase_chainM/4"/>
</dbReference>
<feature type="transmembrane region" description="Helical" evidence="16">
    <location>
        <begin position="146"/>
        <end position="168"/>
    </location>
</feature>
<dbReference type="GO" id="GO:0042773">
    <property type="term" value="P:ATP synthesis coupled electron transport"/>
    <property type="evidence" value="ECO:0007669"/>
    <property type="project" value="InterPro"/>
</dbReference>
<dbReference type="AlphaFoldDB" id="A0A516IBI3"/>
<feature type="transmembrane region" description="Helical" evidence="16">
    <location>
        <begin position="436"/>
        <end position="458"/>
    </location>
</feature>
<dbReference type="Pfam" id="PF00361">
    <property type="entry name" value="Proton_antipo_M"/>
    <property type="match status" value="1"/>
</dbReference>
<evidence type="ECO:0000256" key="13">
    <source>
        <dbReference type="ARBA" id="ARBA00023128"/>
    </source>
</evidence>
<keyword evidence="7 16" id="KW-0812">Transmembrane</keyword>
<evidence type="ECO:0000256" key="8">
    <source>
        <dbReference type="ARBA" id="ARBA00022967"/>
    </source>
</evidence>
<comment type="function">
    <text evidence="16">Core subunit of the mitochondrial membrane respiratory chain NADH dehydrogenase (Complex I) which catalyzes electron transfer from NADH through the respiratory chain, using ubiquinone as an electron acceptor. Essential for the catalytic activity and assembly of complex I.</text>
</comment>
<dbReference type="EC" id="7.1.1.2" evidence="3 16"/>
<feature type="transmembrane region" description="Helical" evidence="16">
    <location>
        <begin position="390"/>
        <end position="415"/>
    </location>
</feature>
<dbReference type="GO" id="GO:0008137">
    <property type="term" value="F:NADH dehydrogenase (ubiquinone) activity"/>
    <property type="evidence" value="ECO:0007669"/>
    <property type="project" value="UniProtKB-UniRule"/>
</dbReference>
<geneLocation type="mitochondrion" evidence="19"/>
<dbReference type="PANTHER" id="PTHR43507:SF20">
    <property type="entry name" value="NADH-UBIQUINONE OXIDOREDUCTASE CHAIN 4"/>
    <property type="match status" value="1"/>
</dbReference>
<dbReference type="PRINTS" id="PR01437">
    <property type="entry name" value="NUOXDRDTASE4"/>
</dbReference>
<evidence type="ECO:0000256" key="2">
    <source>
        <dbReference type="ARBA" id="ARBA00009025"/>
    </source>
</evidence>
<evidence type="ECO:0000256" key="12">
    <source>
        <dbReference type="ARBA" id="ARBA00023075"/>
    </source>
</evidence>
<feature type="domain" description="NADH:quinone oxidoreductase/Mrp antiporter transmembrane" evidence="17">
    <location>
        <begin position="113"/>
        <end position="404"/>
    </location>
</feature>
<dbReference type="InterPro" id="IPR000260">
    <property type="entry name" value="NADH4_N"/>
</dbReference>
<dbReference type="CTD" id="4538"/>
<sequence length="460" mass="50934">MLKILIPTMMLVPTTWLTPAKMVWPAALTHSLIIAFTSLAWLHNAGETGWSCLSHFMALDPLSTPLLVLTCWLLPLMILASQNHTAGEPVNRQRMYISLLTSLQIFLIMAFSATEVILFYIMFEATLVPTLLLITRWGNQAERLNAGTYFLFYTLAGSLPLLVALLLLQNTTGTLSLLTLQYAPALPMLTTGDKIWWAGCLLAFLVKMPLYGMHLWLPKAHVEAPIAGSMVLAAVLLKLGGYGMIRMMIVLEPLTKELSYPFIILALWGVIMTGSICLRQTDLKSLIAYSSVGHMGLVAGGILIQTPWGFTGALILMIAHGLTSSALFCLANTNYERTHTRTMILARGMQIVLPLMTTWWFIASLANLALPPLPNLMGELMIITSLFNWSWTTIALTGTGTLITAGYSLYMFLMTQRGPIPQHIISLDPSHTREHLLLALHLLPLLLLILKPELIWGWTS</sequence>
<dbReference type="NCBIfam" id="TIGR01972">
    <property type="entry name" value="NDH_I_M"/>
    <property type="match status" value="1"/>
</dbReference>
<keyword evidence="6 16" id="KW-0679">Respiratory chain</keyword>
<evidence type="ECO:0000256" key="5">
    <source>
        <dbReference type="ARBA" id="ARBA00022448"/>
    </source>
</evidence>
<protein>
    <recommendedName>
        <fullName evidence="4 16">NADH-ubiquinone oxidoreductase chain 4</fullName>
        <ecNumber evidence="3 16">7.1.1.2</ecNumber>
    </recommendedName>
</protein>
<dbReference type="GO" id="GO:0003954">
    <property type="term" value="F:NADH dehydrogenase activity"/>
    <property type="evidence" value="ECO:0007669"/>
    <property type="project" value="TreeGrafter"/>
</dbReference>
<evidence type="ECO:0000259" key="18">
    <source>
        <dbReference type="Pfam" id="PF01059"/>
    </source>
</evidence>
<gene>
    <name evidence="19" type="primary">ND4</name>
</gene>
<keyword evidence="11 16" id="KW-0520">NAD</keyword>
<name>A0A516IBI3_9GOBI</name>
<keyword evidence="9 16" id="KW-0249">Electron transport</keyword>
<feature type="transmembrane region" description="Helical" evidence="16">
    <location>
        <begin position="93"/>
        <end position="111"/>
    </location>
</feature>
<feature type="domain" description="NADH:ubiquinone oxidoreductase chain 4 N-terminal" evidence="18">
    <location>
        <begin position="1"/>
        <end position="110"/>
    </location>
</feature>
<evidence type="ECO:0000256" key="16">
    <source>
        <dbReference type="RuleBase" id="RU003297"/>
    </source>
</evidence>
<evidence type="ECO:0000313" key="19">
    <source>
        <dbReference type="EMBL" id="QDP13484.1"/>
    </source>
</evidence>
<evidence type="ECO:0000256" key="4">
    <source>
        <dbReference type="ARBA" id="ARBA00021006"/>
    </source>
</evidence>
<comment type="similarity">
    <text evidence="2 16">Belongs to the complex I subunit 4 family.</text>
</comment>
<organism evidence="19">
    <name type="scientific">Stiphodon tuivi</name>
    <dbReference type="NCBI Taxonomy" id="2597643"/>
    <lineage>
        <taxon>Eukaryota</taxon>
        <taxon>Metazoa</taxon>
        <taxon>Chordata</taxon>
        <taxon>Craniata</taxon>
        <taxon>Vertebrata</taxon>
        <taxon>Euteleostomi</taxon>
        <taxon>Actinopterygii</taxon>
        <taxon>Neopterygii</taxon>
        <taxon>Teleostei</taxon>
        <taxon>Neoteleostei</taxon>
        <taxon>Acanthomorphata</taxon>
        <taxon>Gobiaria</taxon>
        <taxon>Gobiiformes</taxon>
        <taxon>Gobioidei</taxon>
        <taxon>Gobiidae</taxon>
        <taxon>Sicydiinae</taxon>
        <taxon>Stiphodon</taxon>
    </lineage>
</organism>
<evidence type="ECO:0000256" key="3">
    <source>
        <dbReference type="ARBA" id="ARBA00012944"/>
    </source>
</evidence>
<evidence type="ECO:0000256" key="14">
    <source>
        <dbReference type="ARBA" id="ARBA00023136"/>
    </source>
</evidence>
<keyword evidence="8" id="KW-1278">Translocase</keyword>
<evidence type="ECO:0000256" key="11">
    <source>
        <dbReference type="ARBA" id="ARBA00023027"/>
    </source>
</evidence>
<dbReference type="InterPro" id="IPR001750">
    <property type="entry name" value="ND/Mrp_TM"/>
</dbReference>
<keyword evidence="13 16" id="KW-0496">Mitochondrion</keyword>
<dbReference type="PANTHER" id="PTHR43507">
    <property type="entry name" value="NADH-UBIQUINONE OXIDOREDUCTASE CHAIN 4"/>
    <property type="match status" value="1"/>
</dbReference>
<evidence type="ECO:0000256" key="6">
    <source>
        <dbReference type="ARBA" id="ARBA00022660"/>
    </source>
</evidence>
<feature type="transmembrane region" description="Helical" evidence="16">
    <location>
        <begin position="351"/>
        <end position="370"/>
    </location>
</feature>
<feature type="transmembrane region" description="Helical" evidence="16">
    <location>
        <begin position="286"/>
        <end position="304"/>
    </location>
</feature>
<keyword evidence="12 16" id="KW-0830">Ubiquinone</keyword>
<comment type="subcellular location">
    <subcellularLocation>
        <location evidence="1 16">Mitochondrion membrane</location>
        <topology evidence="1 16">Multi-pass membrane protein</topology>
    </subcellularLocation>
</comment>
<keyword evidence="5 16" id="KW-0813">Transport</keyword>
<feature type="transmembrane region" description="Helical" evidence="16">
    <location>
        <begin position="224"/>
        <end position="245"/>
    </location>
</feature>
<feature type="transmembrane region" description="Helical" evidence="16">
    <location>
        <begin position="117"/>
        <end position="134"/>
    </location>
</feature>
<feature type="transmembrane region" description="Helical" evidence="16">
    <location>
        <begin position="62"/>
        <end position="81"/>
    </location>
</feature>
<feature type="transmembrane region" description="Helical" evidence="16">
    <location>
        <begin position="21"/>
        <end position="42"/>
    </location>
</feature>
<keyword evidence="14 16" id="KW-0472">Membrane</keyword>
<evidence type="ECO:0000259" key="17">
    <source>
        <dbReference type="Pfam" id="PF00361"/>
    </source>
</evidence>
<dbReference type="RefSeq" id="YP_009682017.1">
    <property type="nucleotide sequence ID" value="NC_044150.1"/>
</dbReference>
<feature type="transmembrane region" description="Helical" evidence="16">
    <location>
        <begin position="310"/>
        <end position="330"/>
    </location>
</feature>
<dbReference type="GO" id="GO:0048039">
    <property type="term" value="F:ubiquinone binding"/>
    <property type="evidence" value="ECO:0007669"/>
    <property type="project" value="TreeGrafter"/>
</dbReference>
<reference evidence="19" key="2">
    <citation type="submission" date="2019-02" db="EMBL/GenBank/DDBJ databases">
        <authorList>
            <person name="Lord C.A."/>
        </authorList>
    </citation>
    <scope>NUCLEOTIDE SEQUENCE</scope>
    <source>
        <strain evidence="19">Tui5477</strain>
        <strain evidence="20">Tui5479</strain>
    </source>
</reference>
<feature type="transmembrane region" description="Helical" evidence="16">
    <location>
        <begin position="260"/>
        <end position="279"/>
    </location>
</feature>
<reference evidence="19" key="1">
    <citation type="journal article" date="2019" name="J. Zoolog. Syst. Evol. Res.">
        <title>Does your lip stick? Evolutionary aspects of the mouth morphology of the Indo-Pacific clinging goby of the Sicyopterus genus (Teleostei: Gobioidei: Sicydiinae) based on mitogenome phylogeny.</title>
        <authorList>
            <person name="Lord C."/>
            <person name="Bellec L."/>
            <person name="Dettai A."/>
            <person name="Bonillo C."/>
            <person name="Keith P."/>
        </authorList>
    </citation>
    <scope>NUCLEOTIDE SEQUENCE</scope>
    <source>
        <strain evidence="19">Tui5477</strain>
        <strain evidence="20">Tui5479</strain>
    </source>
</reference>
<feature type="transmembrane region" description="Helical" evidence="16">
    <location>
        <begin position="195"/>
        <end position="217"/>
    </location>
</feature>
<dbReference type="GO" id="GO:0031966">
    <property type="term" value="C:mitochondrial membrane"/>
    <property type="evidence" value="ECO:0007669"/>
    <property type="project" value="UniProtKB-SubCell"/>
</dbReference>
<comment type="catalytic activity">
    <reaction evidence="15 16">
        <text>a ubiquinone + NADH + 5 H(+)(in) = a ubiquinol + NAD(+) + 4 H(+)(out)</text>
        <dbReference type="Rhea" id="RHEA:29091"/>
        <dbReference type="Rhea" id="RHEA-COMP:9565"/>
        <dbReference type="Rhea" id="RHEA-COMP:9566"/>
        <dbReference type="ChEBI" id="CHEBI:15378"/>
        <dbReference type="ChEBI" id="CHEBI:16389"/>
        <dbReference type="ChEBI" id="CHEBI:17976"/>
        <dbReference type="ChEBI" id="CHEBI:57540"/>
        <dbReference type="ChEBI" id="CHEBI:57945"/>
        <dbReference type="EC" id="7.1.1.2"/>
    </reaction>
</comment>
<proteinExistence type="inferred from homology"/>
<dbReference type="GeneID" id="41044119"/>
<dbReference type="EMBL" id="MK496970">
    <property type="protein sequence ID" value="QDP13497.1"/>
    <property type="molecule type" value="Genomic_DNA"/>
</dbReference>